<dbReference type="PROSITE" id="PS51257">
    <property type="entry name" value="PROKAR_LIPOPROTEIN"/>
    <property type="match status" value="1"/>
</dbReference>
<accession>A0A9Q8FRC0</accession>
<evidence type="ECO:0008006" key="4">
    <source>
        <dbReference type="Google" id="ProtNLM"/>
    </source>
</evidence>
<dbReference type="AlphaFoldDB" id="A0A9Q8FRC0"/>
<gene>
    <name evidence="2" type="ORF">ERX40_05500</name>
</gene>
<keyword evidence="3" id="KW-1185">Reference proteome</keyword>
<protein>
    <recommendedName>
        <fullName evidence="4">Lipoprotein</fullName>
    </recommendedName>
</protein>
<feature type="compositionally biased region" description="Acidic residues" evidence="1">
    <location>
        <begin position="43"/>
        <end position="64"/>
    </location>
</feature>
<dbReference type="EMBL" id="SCWD01000001">
    <property type="protein sequence ID" value="TDM04627.1"/>
    <property type="molecule type" value="Genomic_DNA"/>
</dbReference>
<dbReference type="RefSeq" id="WP_133417485.1">
    <property type="nucleotide sequence ID" value="NZ_SCWD01000001.1"/>
</dbReference>
<name>A0A9Q8FRC0_9STAP</name>
<evidence type="ECO:0000256" key="1">
    <source>
        <dbReference type="SAM" id="MobiDB-lite"/>
    </source>
</evidence>
<feature type="region of interest" description="Disordered" evidence="1">
    <location>
        <begin position="25"/>
        <end position="64"/>
    </location>
</feature>
<dbReference type="Proteomes" id="UP000295280">
    <property type="component" value="Unassembled WGS sequence"/>
</dbReference>
<reference evidence="2 3" key="1">
    <citation type="submission" date="2019-01" db="EMBL/GenBank/DDBJ databases">
        <title>Draft genome sequences of the type strains of six Macrococcus species.</title>
        <authorList>
            <person name="Mazhar S."/>
            <person name="Altermann E."/>
            <person name="Hill C."/>
            <person name="Mcauliffe O."/>
        </authorList>
    </citation>
    <scope>NUCLEOTIDE SEQUENCE [LARGE SCALE GENOMIC DNA]</scope>
    <source>
        <strain evidence="2 3">ATCC 51828</strain>
    </source>
</reference>
<comment type="caution">
    <text evidence="2">The sequence shown here is derived from an EMBL/GenBank/DDBJ whole genome shotgun (WGS) entry which is preliminary data.</text>
</comment>
<evidence type="ECO:0000313" key="3">
    <source>
        <dbReference type="Proteomes" id="UP000295280"/>
    </source>
</evidence>
<proteinExistence type="predicted"/>
<sequence length="64" mass="7066">MTQYKKCLLTGAFASTLLLGACDHSEHDEPKSAEEVQNNTESESIEDSAEEAQENTEDDSTEEE</sequence>
<evidence type="ECO:0000313" key="2">
    <source>
        <dbReference type="EMBL" id="TDM04627.1"/>
    </source>
</evidence>
<feature type="compositionally biased region" description="Basic and acidic residues" evidence="1">
    <location>
        <begin position="25"/>
        <end position="34"/>
    </location>
</feature>
<organism evidence="2 3">
    <name type="scientific">Macrococcus carouselicus</name>
    <dbReference type="NCBI Taxonomy" id="69969"/>
    <lineage>
        <taxon>Bacteria</taxon>
        <taxon>Bacillati</taxon>
        <taxon>Bacillota</taxon>
        <taxon>Bacilli</taxon>
        <taxon>Bacillales</taxon>
        <taxon>Staphylococcaceae</taxon>
        <taxon>Macrococcus</taxon>
    </lineage>
</organism>